<accession>A0A915JX38</accession>
<organism evidence="2 3">
    <name type="scientific">Romanomermis culicivorax</name>
    <name type="common">Nematode worm</name>
    <dbReference type="NCBI Taxonomy" id="13658"/>
    <lineage>
        <taxon>Eukaryota</taxon>
        <taxon>Metazoa</taxon>
        <taxon>Ecdysozoa</taxon>
        <taxon>Nematoda</taxon>
        <taxon>Enoplea</taxon>
        <taxon>Dorylaimia</taxon>
        <taxon>Mermithida</taxon>
        <taxon>Mermithoidea</taxon>
        <taxon>Mermithidae</taxon>
        <taxon>Romanomermis</taxon>
    </lineage>
</organism>
<feature type="region of interest" description="Disordered" evidence="1">
    <location>
        <begin position="1"/>
        <end position="30"/>
    </location>
</feature>
<proteinExistence type="predicted"/>
<dbReference type="Proteomes" id="UP000887565">
    <property type="component" value="Unplaced"/>
</dbReference>
<protein>
    <submittedName>
        <fullName evidence="3">Uncharacterized protein</fullName>
    </submittedName>
</protein>
<evidence type="ECO:0000256" key="1">
    <source>
        <dbReference type="SAM" id="MobiDB-lite"/>
    </source>
</evidence>
<reference evidence="3" key="1">
    <citation type="submission" date="2022-11" db="UniProtKB">
        <authorList>
            <consortium name="WormBaseParasite"/>
        </authorList>
    </citation>
    <scope>IDENTIFICATION</scope>
</reference>
<keyword evidence="2" id="KW-1185">Reference proteome</keyword>
<dbReference type="WBParaSite" id="nRc.2.0.1.t30589-RA">
    <property type="protein sequence ID" value="nRc.2.0.1.t30589-RA"/>
    <property type="gene ID" value="nRc.2.0.1.g30589"/>
</dbReference>
<dbReference type="AlphaFoldDB" id="A0A915JX38"/>
<feature type="region of interest" description="Disordered" evidence="1">
    <location>
        <begin position="53"/>
        <end position="74"/>
    </location>
</feature>
<evidence type="ECO:0000313" key="3">
    <source>
        <dbReference type="WBParaSite" id="nRc.2.0.1.t30589-RA"/>
    </source>
</evidence>
<sequence length="81" mass="9229">MYCPGLGPQQPAFQGKNSLGKYEPTPSMDRMHPRACLEMFAEYARDDAEQKELKQKTDIPSFRESADSTGNGITRIQTWFK</sequence>
<name>A0A915JX38_ROMCU</name>
<evidence type="ECO:0000313" key="2">
    <source>
        <dbReference type="Proteomes" id="UP000887565"/>
    </source>
</evidence>